<feature type="transmembrane region" description="Helical" evidence="2">
    <location>
        <begin position="12"/>
        <end position="30"/>
    </location>
</feature>
<evidence type="ECO:0000313" key="4">
    <source>
        <dbReference type="EMBL" id="CAJ19128.1"/>
    </source>
</evidence>
<dbReference type="InterPro" id="IPR013094">
    <property type="entry name" value="AB_hydrolase_3"/>
</dbReference>
<dbReference type="GO" id="GO:0016787">
    <property type="term" value="F:hydrolase activity"/>
    <property type="evidence" value="ECO:0007669"/>
    <property type="project" value="UniProtKB-KW"/>
</dbReference>
<evidence type="ECO:0000259" key="3">
    <source>
        <dbReference type="Pfam" id="PF07859"/>
    </source>
</evidence>
<keyword evidence="2" id="KW-1133">Transmembrane helix</keyword>
<dbReference type="SUPFAM" id="SSF53474">
    <property type="entry name" value="alpha/beta-Hydrolases"/>
    <property type="match status" value="1"/>
</dbReference>
<dbReference type="Gene3D" id="3.40.50.1820">
    <property type="entry name" value="alpha/beta hydrolase"/>
    <property type="match status" value="1"/>
</dbReference>
<dbReference type="PANTHER" id="PTHR48081">
    <property type="entry name" value="AB HYDROLASE SUPERFAMILY PROTEIN C4A8.06C"/>
    <property type="match status" value="1"/>
</dbReference>
<keyword evidence="2" id="KW-0472">Membrane</keyword>
<dbReference type="ESTHER" id="9zzzz-q2yi75">
    <property type="family name" value="Hormone-sensitive_lipase_like"/>
</dbReference>
<accession>Q2YI75</accession>
<feature type="domain" description="Alpha/beta hydrolase fold-3" evidence="3">
    <location>
        <begin position="99"/>
        <end position="295"/>
    </location>
</feature>
<protein>
    <submittedName>
        <fullName evidence="4">Putative esterase/lipase</fullName>
    </submittedName>
</protein>
<dbReference type="Pfam" id="PF07859">
    <property type="entry name" value="Abhydrolase_3"/>
    <property type="match status" value="1"/>
</dbReference>
<evidence type="ECO:0000256" key="2">
    <source>
        <dbReference type="SAM" id="Phobius"/>
    </source>
</evidence>
<keyword evidence="2" id="KW-0812">Transmembrane</keyword>
<proteinExistence type="predicted"/>
<dbReference type="EMBL" id="AM050333">
    <property type="protein sequence ID" value="CAJ19128.1"/>
    <property type="molecule type" value="Genomic_DNA"/>
</dbReference>
<reference evidence="4" key="1">
    <citation type="journal article" date="2005" name="Environ. Microbiol.">
        <title>Novel hydrolase diversity retrieved from a metagenome library of bovine rumen microflora.</title>
        <authorList>
            <person name="Ferrer M."/>
            <person name="Golyshina O.V."/>
            <person name="Chernikova T.N."/>
            <person name="Khachane A.N."/>
            <person name="Reyes-Duarte D."/>
            <person name="Santos V.A.P.M.D."/>
            <person name="Strompl C."/>
            <person name="Elborough K."/>
            <person name="Jarvis G."/>
            <person name="Neef A."/>
            <person name="Yakimov M.M."/>
            <person name="Timmis K.N."/>
            <person name="Golyshin P.N."/>
        </authorList>
    </citation>
    <scope>NUCLEOTIDE SEQUENCE</scope>
</reference>
<sequence length="316" mass="34877">MNRTTKKILRTVTGIIVALVIIGGAVWMITGLSPQALIVRAFLKPMTMDKYEEAMNDKTDKSTTEIPAEVKFPREVAEYRVGGMQVFEVPAADDTKPVVLYLHGGAYVHNFTPQHWKAMAEWAKATGCGIVAPNYPLLPLHTAAEAHPMVMQLYRELLKGIASHRILIMGDSAGGGFTLALAQRLVADSLDLPSHLVLISPWVDVMGGDPSIQEHDNWLTVDVLQKYGADWADGIDVNDPMISPLNGDMNGLPPTDLFTGTWEVFYTDVLKTYEKMKAAGVKVRLHVAEKMGHVYPLHPSPEGRKARKEIADIIRK</sequence>
<dbReference type="InterPro" id="IPR029058">
    <property type="entry name" value="AB_hydrolase_fold"/>
</dbReference>
<dbReference type="InterPro" id="IPR050300">
    <property type="entry name" value="GDXG_lipolytic_enzyme"/>
</dbReference>
<keyword evidence="1" id="KW-0378">Hydrolase</keyword>
<evidence type="ECO:0000256" key="1">
    <source>
        <dbReference type="ARBA" id="ARBA00022801"/>
    </source>
</evidence>
<organism evidence="4">
    <name type="scientific">unidentified microorganism</name>
    <dbReference type="NCBI Taxonomy" id="81726"/>
    <lineage>
        <taxon>unclassified sequences</taxon>
        <taxon>environmental samples</taxon>
    </lineage>
</organism>
<dbReference type="PANTHER" id="PTHR48081:SF8">
    <property type="entry name" value="ALPHA_BETA HYDROLASE FOLD-3 DOMAIN-CONTAINING PROTEIN-RELATED"/>
    <property type="match status" value="1"/>
</dbReference>
<dbReference type="AlphaFoldDB" id="Q2YI75"/>
<name>Q2YI75_9ZZZZ</name>